<keyword evidence="11" id="KW-1185">Reference proteome</keyword>
<comment type="similarity">
    <text evidence="2">Belongs to the class-V pyridoxal-phosphate-dependent aminotransferase family. NifS/IscS subfamily.</text>
</comment>
<keyword evidence="5" id="KW-0663">Pyridoxal phosphate</keyword>
<gene>
    <name evidence="10" type="ORF">J2S03_003108</name>
</gene>
<keyword evidence="3 10" id="KW-0808">Transferase</keyword>
<dbReference type="Gene3D" id="3.90.1150.10">
    <property type="entry name" value="Aspartate Aminotransferase, domain 1"/>
    <property type="match status" value="1"/>
</dbReference>
<evidence type="ECO:0000256" key="3">
    <source>
        <dbReference type="ARBA" id="ARBA00022679"/>
    </source>
</evidence>
<dbReference type="Proteomes" id="UP001232973">
    <property type="component" value="Unassembled WGS sequence"/>
</dbReference>
<keyword evidence="6" id="KW-0408">Iron</keyword>
<keyword evidence="4" id="KW-0479">Metal-binding</keyword>
<dbReference type="SUPFAM" id="SSF53383">
    <property type="entry name" value="PLP-dependent transferases"/>
    <property type="match status" value="1"/>
</dbReference>
<name>A0ABT9XMI6_9BACL</name>
<dbReference type="RefSeq" id="WP_274456263.1">
    <property type="nucleotide sequence ID" value="NZ_CP067097.1"/>
</dbReference>
<reference evidence="10 11" key="1">
    <citation type="submission" date="2023-07" db="EMBL/GenBank/DDBJ databases">
        <title>Genomic Encyclopedia of Type Strains, Phase IV (KMG-IV): sequencing the most valuable type-strain genomes for metagenomic binning, comparative biology and taxonomic classification.</title>
        <authorList>
            <person name="Goeker M."/>
        </authorList>
    </citation>
    <scope>NUCLEOTIDE SEQUENCE [LARGE SCALE GENOMIC DNA]</scope>
    <source>
        <strain evidence="10 11">DSM 4006</strain>
    </source>
</reference>
<evidence type="ECO:0000313" key="11">
    <source>
        <dbReference type="Proteomes" id="UP001232973"/>
    </source>
</evidence>
<comment type="catalytic activity">
    <reaction evidence="8">
        <text>(sulfur carrier)-H + L-cysteine = (sulfur carrier)-SH + L-alanine</text>
        <dbReference type="Rhea" id="RHEA:43892"/>
        <dbReference type="Rhea" id="RHEA-COMP:14737"/>
        <dbReference type="Rhea" id="RHEA-COMP:14739"/>
        <dbReference type="ChEBI" id="CHEBI:29917"/>
        <dbReference type="ChEBI" id="CHEBI:35235"/>
        <dbReference type="ChEBI" id="CHEBI:57972"/>
        <dbReference type="ChEBI" id="CHEBI:64428"/>
        <dbReference type="EC" id="2.8.1.7"/>
    </reaction>
</comment>
<dbReference type="GO" id="GO:0031071">
    <property type="term" value="F:cysteine desulfurase activity"/>
    <property type="evidence" value="ECO:0007669"/>
    <property type="project" value="UniProtKB-EC"/>
</dbReference>
<protein>
    <submittedName>
        <fullName evidence="10">Cysteine desulfurase</fullName>
        <ecNumber evidence="10">2.8.1.7</ecNumber>
    </submittedName>
</protein>
<evidence type="ECO:0000256" key="1">
    <source>
        <dbReference type="ARBA" id="ARBA00001933"/>
    </source>
</evidence>
<evidence type="ECO:0000256" key="5">
    <source>
        <dbReference type="ARBA" id="ARBA00022898"/>
    </source>
</evidence>
<proteinExistence type="inferred from homology"/>
<dbReference type="PANTHER" id="PTHR11601">
    <property type="entry name" value="CYSTEINE DESULFURYLASE FAMILY MEMBER"/>
    <property type="match status" value="1"/>
</dbReference>
<organism evidence="10 11">
    <name type="scientific">Alicyclobacillus cycloheptanicus</name>
    <dbReference type="NCBI Taxonomy" id="1457"/>
    <lineage>
        <taxon>Bacteria</taxon>
        <taxon>Bacillati</taxon>
        <taxon>Bacillota</taxon>
        <taxon>Bacilli</taxon>
        <taxon>Bacillales</taxon>
        <taxon>Alicyclobacillaceae</taxon>
        <taxon>Alicyclobacillus</taxon>
    </lineage>
</organism>
<evidence type="ECO:0000313" key="10">
    <source>
        <dbReference type="EMBL" id="MDQ0191239.1"/>
    </source>
</evidence>
<evidence type="ECO:0000256" key="2">
    <source>
        <dbReference type="ARBA" id="ARBA00006490"/>
    </source>
</evidence>
<dbReference type="PANTHER" id="PTHR11601:SF34">
    <property type="entry name" value="CYSTEINE DESULFURASE"/>
    <property type="match status" value="1"/>
</dbReference>
<dbReference type="EC" id="2.8.1.7" evidence="10"/>
<dbReference type="InterPro" id="IPR015424">
    <property type="entry name" value="PyrdxlP-dep_Trfase"/>
</dbReference>
<dbReference type="PIRSF" id="PIRSF005572">
    <property type="entry name" value="NifS"/>
    <property type="match status" value="1"/>
</dbReference>
<dbReference type="InterPro" id="IPR016454">
    <property type="entry name" value="Cysteine_dSase"/>
</dbReference>
<dbReference type="InterPro" id="IPR000192">
    <property type="entry name" value="Aminotrans_V_dom"/>
</dbReference>
<evidence type="ECO:0000256" key="8">
    <source>
        <dbReference type="ARBA" id="ARBA00050776"/>
    </source>
</evidence>
<dbReference type="Gene3D" id="3.40.640.10">
    <property type="entry name" value="Type I PLP-dependent aspartate aminotransferase-like (Major domain)"/>
    <property type="match status" value="1"/>
</dbReference>
<keyword evidence="7" id="KW-0411">Iron-sulfur</keyword>
<comment type="cofactor">
    <cofactor evidence="1">
        <name>pyridoxal 5'-phosphate</name>
        <dbReference type="ChEBI" id="CHEBI:597326"/>
    </cofactor>
</comment>
<sequence length="382" mass="40786">MELYFDAAATTPLLPEVQSAIEAAFSLYGNPSSLHRKGVEAERAIGAARDAVMQCLGVRGRGGRVVFTGGGTEANNLAIRGVALRYRDRGRHLVTTQIEHPSVLETCRALENEGWTVTYVAPTPQGDIRAQDVLGAVRDDTVLVTMMHVNNETGAMLPVETVGEALSTRKKTLFHVDGIQAFGKIKHCAKQSYADLYSVSGHKVGAPKGIGALYIREGLSIEPVLYGGGQEFGLRSGTENVLGIVAMGTAAERADAAQDERWKRVCALSEQLCKGLEAVAGCTLQRPAAASPYIVSASFPGLRGEVLVHALEEEGLYVSTGSACSSKGGHATDSHVLKAMGRSKAEVTGTLRFSMGWWTTEEDVAMAIDIVNKQVSWLRSLV</sequence>
<dbReference type="InterPro" id="IPR015421">
    <property type="entry name" value="PyrdxlP-dep_Trfase_major"/>
</dbReference>
<dbReference type="InterPro" id="IPR015422">
    <property type="entry name" value="PyrdxlP-dep_Trfase_small"/>
</dbReference>
<dbReference type="Pfam" id="PF00266">
    <property type="entry name" value="Aminotran_5"/>
    <property type="match status" value="1"/>
</dbReference>
<feature type="domain" description="Aminotransferase class V" evidence="9">
    <location>
        <begin position="4"/>
        <end position="364"/>
    </location>
</feature>
<evidence type="ECO:0000256" key="6">
    <source>
        <dbReference type="ARBA" id="ARBA00023004"/>
    </source>
</evidence>
<dbReference type="EMBL" id="JAUSTP010000035">
    <property type="protein sequence ID" value="MDQ0191239.1"/>
    <property type="molecule type" value="Genomic_DNA"/>
</dbReference>
<comment type="caution">
    <text evidence="10">The sequence shown here is derived from an EMBL/GenBank/DDBJ whole genome shotgun (WGS) entry which is preliminary data.</text>
</comment>
<evidence type="ECO:0000256" key="7">
    <source>
        <dbReference type="ARBA" id="ARBA00023014"/>
    </source>
</evidence>
<evidence type="ECO:0000259" key="9">
    <source>
        <dbReference type="Pfam" id="PF00266"/>
    </source>
</evidence>
<evidence type="ECO:0000256" key="4">
    <source>
        <dbReference type="ARBA" id="ARBA00022723"/>
    </source>
</evidence>
<accession>A0ABT9XMI6</accession>